<dbReference type="Proteomes" id="UP001175271">
    <property type="component" value="Unassembled WGS sequence"/>
</dbReference>
<name>A0AA39HLI8_9BILA</name>
<feature type="compositionally biased region" description="Pro residues" evidence="1">
    <location>
        <begin position="325"/>
        <end position="344"/>
    </location>
</feature>
<accession>A0AA39HLI8</accession>
<organism evidence="4 5">
    <name type="scientific">Steinernema hermaphroditum</name>
    <dbReference type="NCBI Taxonomy" id="289476"/>
    <lineage>
        <taxon>Eukaryota</taxon>
        <taxon>Metazoa</taxon>
        <taxon>Ecdysozoa</taxon>
        <taxon>Nematoda</taxon>
        <taxon>Chromadorea</taxon>
        <taxon>Rhabditida</taxon>
        <taxon>Tylenchina</taxon>
        <taxon>Panagrolaimomorpha</taxon>
        <taxon>Strongyloidoidea</taxon>
        <taxon>Steinernematidae</taxon>
        <taxon>Steinernema</taxon>
    </lineage>
</organism>
<evidence type="ECO:0000256" key="2">
    <source>
        <dbReference type="SAM" id="Phobius"/>
    </source>
</evidence>
<feature type="region of interest" description="Disordered" evidence="1">
    <location>
        <begin position="137"/>
        <end position="193"/>
    </location>
</feature>
<evidence type="ECO:0000313" key="5">
    <source>
        <dbReference type="Proteomes" id="UP001175271"/>
    </source>
</evidence>
<proteinExistence type="predicted"/>
<reference evidence="4" key="1">
    <citation type="submission" date="2023-06" db="EMBL/GenBank/DDBJ databases">
        <title>Genomic analysis of the entomopathogenic nematode Steinernema hermaphroditum.</title>
        <authorList>
            <person name="Schwarz E.M."/>
            <person name="Heppert J.K."/>
            <person name="Baniya A."/>
            <person name="Schwartz H.T."/>
            <person name="Tan C.-H."/>
            <person name="Antoshechkin I."/>
            <person name="Sternberg P.W."/>
            <person name="Goodrich-Blair H."/>
            <person name="Dillman A.R."/>
        </authorList>
    </citation>
    <scope>NUCLEOTIDE SEQUENCE</scope>
    <source>
        <strain evidence="4">PS9179</strain>
        <tissue evidence="4">Whole animal</tissue>
    </source>
</reference>
<feature type="signal peptide" evidence="3">
    <location>
        <begin position="1"/>
        <end position="22"/>
    </location>
</feature>
<dbReference type="AlphaFoldDB" id="A0AA39HLI8"/>
<feature type="compositionally biased region" description="Basic and acidic residues" evidence="1">
    <location>
        <begin position="385"/>
        <end position="400"/>
    </location>
</feature>
<keyword evidence="2" id="KW-1133">Transmembrane helix</keyword>
<comment type="caution">
    <text evidence="4">The sequence shown here is derived from an EMBL/GenBank/DDBJ whole genome shotgun (WGS) entry which is preliminary data.</text>
</comment>
<feature type="compositionally biased region" description="Basic and acidic residues" evidence="1">
    <location>
        <begin position="151"/>
        <end position="161"/>
    </location>
</feature>
<feature type="region of interest" description="Disordered" evidence="1">
    <location>
        <begin position="28"/>
        <end position="48"/>
    </location>
</feature>
<feature type="compositionally biased region" description="Basic residues" evidence="1">
    <location>
        <begin position="345"/>
        <end position="355"/>
    </location>
</feature>
<evidence type="ECO:0000256" key="1">
    <source>
        <dbReference type="SAM" id="MobiDB-lite"/>
    </source>
</evidence>
<feature type="chain" id="PRO_5041377132" evidence="3">
    <location>
        <begin position="23"/>
        <end position="478"/>
    </location>
</feature>
<feature type="compositionally biased region" description="Polar residues" evidence="1">
    <location>
        <begin position="356"/>
        <end position="367"/>
    </location>
</feature>
<gene>
    <name evidence="4" type="ORF">QR680_003780</name>
</gene>
<feature type="transmembrane region" description="Helical" evidence="2">
    <location>
        <begin position="63"/>
        <end position="85"/>
    </location>
</feature>
<feature type="region of interest" description="Disordered" evidence="1">
    <location>
        <begin position="442"/>
        <end position="478"/>
    </location>
</feature>
<sequence>MVVRTLTTAGVVFFALLAYIDANPISPGKPTWKPEKNDTEVTSAETDSLSTTNKPQKVALRDFVVIAILCVSASLIITCCVFVLVCRRKLRKKRLVQEDGDEWDEEVDDLNSTSGNSSQLKMAAGVVPVVMAPPQITESGLHSPLKPKMRSTSEDSLKSDQRSAQLSPSRRMVNGSNAQQSVESGNSATRCNTSFSTYDSNEFVDRPSGEVFANPMDLVDQQKPCDSDGPNSPVKVENIGPDVSPKRSLLPLTPNEVRKNSYDGRPSAQAPEEVEMRKSAILQLGNAQEMANESAKDRCQAKLPSPQKTELPVPQKTKSPSPQMTKPPSPQKTKPPSPLLAKPPSPHKIKLRSPQRLRSPQKLPSPQSRKKSPTDPQEQSPINDLKTKPSVDWNFEKDKPSVQSYSSLNQSRYSLAEDERVRRPKVTADDIMVMRAAEQYMVNEEDEDDDPLSYKPPPIVKPMSPSNLLSKEADVEPA</sequence>
<keyword evidence="3" id="KW-0732">Signal</keyword>
<keyword evidence="2" id="KW-0472">Membrane</keyword>
<keyword evidence="5" id="KW-1185">Reference proteome</keyword>
<evidence type="ECO:0000313" key="4">
    <source>
        <dbReference type="EMBL" id="KAK0408113.1"/>
    </source>
</evidence>
<dbReference type="EMBL" id="JAUCMV010000003">
    <property type="protein sequence ID" value="KAK0408113.1"/>
    <property type="molecule type" value="Genomic_DNA"/>
</dbReference>
<feature type="compositionally biased region" description="Polar residues" evidence="1">
    <location>
        <begin position="401"/>
        <end position="413"/>
    </location>
</feature>
<protein>
    <submittedName>
        <fullName evidence="4">Uncharacterized protein</fullName>
    </submittedName>
</protein>
<feature type="region of interest" description="Disordered" evidence="1">
    <location>
        <begin position="219"/>
        <end position="421"/>
    </location>
</feature>
<feature type="compositionally biased region" description="Polar residues" evidence="1">
    <location>
        <begin position="162"/>
        <end position="193"/>
    </location>
</feature>
<keyword evidence="2" id="KW-0812">Transmembrane</keyword>
<evidence type="ECO:0000256" key="3">
    <source>
        <dbReference type="SAM" id="SignalP"/>
    </source>
</evidence>